<dbReference type="Gene3D" id="3.40.50.2000">
    <property type="entry name" value="Glycogen Phosphorylase B"/>
    <property type="match status" value="2"/>
</dbReference>
<reference evidence="2 3" key="1">
    <citation type="submission" date="2021-03" db="EMBL/GenBank/DDBJ databases">
        <title>novel species isolated from a fishpond in China.</title>
        <authorList>
            <person name="Lu H."/>
            <person name="Cai Z."/>
        </authorList>
    </citation>
    <scope>NUCLEOTIDE SEQUENCE [LARGE SCALE GENOMIC DNA]</scope>
    <source>
        <strain evidence="2 3">H41</strain>
    </source>
</reference>
<comment type="caution">
    <text evidence="2">The sequence shown here is derived from an EMBL/GenBank/DDBJ whole genome shotgun (WGS) entry which is preliminary data.</text>
</comment>
<organism evidence="2 3">
    <name type="scientific">Algoriphagus oliviformis</name>
    <dbReference type="NCBI Taxonomy" id="2811231"/>
    <lineage>
        <taxon>Bacteria</taxon>
        <taxon>Pseudomonadati</taxon>
        <taxon>Bacteroidota</taxon>
        <taxon>Cytophagia</taxon>
        <taxon>Cytophagales</taxon>
        <taxon>Cyclobacteriaceae</taxon>
        <taxon>Algoriphagus</taxon>
    </lineage>
</organism>
<feature type="domain" description="Glycosyl transferase family 1" evidence="1">
    <location>
        <begin position="236"/>
        <end position="378"/>
    </location>
</feature>
<dbReference type="Proteomes" id="UP000664317">
    <property type="component" value="Unassembled WGS sequence"/>
</dbReference>
<keyword evidence="3" id="KW-1185">Reference proteome</keyword>
<gene>
    <name evidence="2" type="ORF">J0A68_07360</name>
</gene>
<dbReference type="RefSeq" id="WP_206577539.1">
    <property type="nucleotide sequence ID" value="NZ_JAFKCT010000002.1"/>
</dbReference>
<name>A0ABS3C3P5_9BACT</name>
<proteinExistence type="predicted"/>
<dbReference type="Pfam" id="PF00534">
    <property type="entry name" value="Glycos_transf_1"/>
    <property type="match status" value="1"/>
</dbReference>
<protein>
    <submittedName>
        <fullName evidence="2">Glycosyltransferase</fullName>
    </submittedName>
</protein>
<dbReference type="InterPro" id="IPR001296">
    <property type="entry name" value="Glyco_trans_1"/>
</dbReference>
<dbReference type="EMBL" id="JAFKCT010000002">
    <property type="protein sequence ID" value="MBN7810766.1"/>
    <property type="molecule type" value="Genomic_DNA"/>
</dbReference>
<dbReference type="PANTHER" id="PTHR45947">
    <property type="entry name" value="SULFOQUINOVOSYL TRANSFERASE SQD2"/>
    <property type="match status" value="1"/>
</dbReference>
<evidence type="ECO:0000259" key="1">
    <source>
        <dbReference type="Pfam" id="PF00534"/>
    </source>
</evidence>
<evidence type="ECO:0000313" key="2">
    <source>
        <dbReference type="EMBL" id="MBN7810766.1"/>
    </source>
</evidence>
<evidence type="ECO:0000313" key="3">
    <source>
        <dbReference type="Proteomes" id="UP000664317"/>
    </source>
</evidence>
<sequence>MKRILHIQFSSKSGGSAAWKLHEAFLAQPGFTSEVLSLHPNEQETPGLVVLPERSRFKAKVNNRLGNMFLDYDKSKFGLFSQPLIGTDVSKHPSVQKADVIYIHWVQMGVLTLGGFEKLVETGKQIIIFMHDMWAITGGCHNSFDCLGYQSDCKGCPILNRSKSLAARQLKWKESIFNRKNVFFVSPSRWLKSCAEESTIARNRPVHYIPNYFNSKAFVPKDKVLAKRQMGISPETKVIVFGAVNLLSPYKGFKYLEKALNHLPNIYQEEDVLILIFGSAEKEDMERRLPYNIKFLGYLGSEQEVAEAFQASDVFVIPSIMDNQPTVIVESLSCGVPVVGFEIGGIPDMVKHKANGYLAQVTDYQELAEGIKYCLEEQVTGYQLDNFGPAYVMELHNEMIDEQHAVSI</sequence>
<accession>A0ABS3C3P5</accession>
<dbReference type="SUPFAM" id="SSF53756">
    <property type="entry name" value="UDP-Glycosyltransferase/glycogen phosphorylase"/>
    <property type="match status" value="1"/>
</dbReference>
<dbReference type="InterPro" id="IPR050194">
    <property type="entry name" value="Glycosyltransferase_grp1"/>
</dbReference>
<dbReference type="PANTHER" id="PTHR45947:SF3">
    <property type="entry name" value="SULFOQUINOVOSYL TRANSFERASE SQD2"/>
    <property type="match status" value="1"/>
</dbReference>